<dbReference type="OMA" id="TERNICY"/>
<dbReference type="SUPFAM" id="SSF52980">
    <property type="entry name" value="Restriction endonuclease-like"/>
    <property type="match status" value="1"/>
</dbReference>
<name>A0A1D2M936_ORCCI</name>
<evidence type="ECO:0000259" key="1">
    <source>
        <dbReference type="Pfam" id="PF09588"/>
    </source>
</evidence>
<dbReference type="EMBL" id="LJIJ01002637">
    <property type="protein sequence ID" value="ODM89442.1"/>
    <property type="molecule type" value="Genomic_DNA"/>
</dbReference>
<dbReference type="GO" id="GO:0006281">
    <property type="term" value="P:DNA repair"/>
    <property type="evidence" value="ECO:0007669"/>
    <property type="project" value="UniProtKB-ARBA"/>
</dbReference>
<organism evidence="2 3">
    <name type="scientific">Orchesella cincta</name>
    <name type="common">Springtail</name>
    <name type="synonym">Podura cincta</name>
    <dbReference type="NCBI Taxonomy" id="48709"/>
    <lineage>
        <taxon>Eukaryota</taxon>
        <taxon>Metazoa</taxon>
        <taxon>Ecdysozoa</taxon>
        <taxon>Arthropoda</taxon>
        <taxon>Hexapoda</taxon>
        <taxon>Collembola</taxon>
        <taxon>Entomobryomorpha</taxon>
        <taxon>Entomobryoidea</taxon>
        <taxon>Orchesellidae</taxon>
        <taxon>Orchesellinae</taxon>
        <taxon>Orchesella</taxon>
    </lineage>
</organism>
<dbReference type="CDD" id="cd22343">
    <property type="entry name" value="PDDEXK_lambda_exonuclease-like"/>
    <property type="match status" value="1"/>
</dbReference>
<dbReference type="InterPro" id="IPR019080">
    <property type="entry name" value="YqaJ_viral_recombinase"/>
</dbReference>
<dbReference type="Pfam" id="PF09588">
    <property type="entry name" value="YqaJ"/>
    <property type="match status" value="1"/>
</dbReference>
<proteinExistence type="predicted"/>
<gene>
    <name evidence="2" type="ORF">Ocin01_17240</name>
</gene>
<dbReference type="InterPro" id="IPR011335">
    <property type="entry name" value="Restrct_endonuc-II-like"/>
</dbReference>
<dbReference type="InterPro" id="IPR051703">
    <property type="entry name" value="NF-kappa-B_Signaling_Reg"/>
</dbReference>
<dbReference type="InterPro" id="IPR011604">
    <property type="entry name" value="PDDEXK-like_dom_sf"/>
</dbReference>
<dbReference type="Gene3D" id="3.90.320.10">
    <property type="match status" value="1"/>
</dbReference>
<dbReference type="Proteomes" id="UP000094527">
    <property type="component" value="Unassembled WGS sequence"/>
</dbReference>
<dbReference type="PANTHER" id="PTHR46609">
    <property type="entry name" value="EXONUCLEASE, PHAGE-TYPE/RECB, C-TERMINAL DOMAIN-CONTAINING PROTEIN"/>
    <property type="match status" value="1"/>
</dbReference>
<keyword evidence="3" id="KW-1185">Reference proteome</keyword>
<feature type="domain" description="YqaJ viral recombinase" evidence="1">
    <location>
        <begin position="1"/>
        <end position="108"/>
    </location>
</feature>
<accession>A0A1D2M936</accession>
<evidence type="ECO:0000313" key="2">
    <source>
        <dbReference type="EMBL" id="ODM89442.1"/>
    </source>
</evidence>
<dbReference type="PANTHER" id="PTHR46609:SF8">
    <property type="entry name" value="YQAJ VIRAL RECOMBINASE DOMAIN-CONTAINING PROTEIN"/>
    <property type="match status" value="1"/>
</dbReference>
<comment type="caution">
    <text evidence="2">The sequence shown here is derived from an EMBL/GenBank/DDBJ whole genome shotgun (WGS) entry which is preliminary data.</text>
</comment>
<dbReference type="AlphaFoldDB" id="A0A1D2M936"/>
<dbReference type="OrthoDB" id="6617437at2759"/>
<protein>
    <submittedName>
        <fullName evidence="2">Alkaline nuclease</fullName>
    </submittedName>
</protein>
<evidence type="ECO:0000313" key="3">
    <source>
        <dbReference type="Proteomes" id="UP000094527"/>
    </source>
</evidence>
<reference evidence="2 3" key="1">
    <citation type="journal article" date="2016" name="Genome Biol. Evol.">
        <title>Gene Family Evolution Reflects Adaptation to Soil Environmental Stressors in the Genome of the Collembolan Orchesella cincta.</title>
        <authorList>
            <person name="Faddeeva-Vakhrusheva A."/>
            <person name="Derks M.F."/>
            <person name="Anvar S.Y."/>
            <person name="Agamennone V."/>
            <person name="Suring W."/>
            <person name="Smit S."/>
            <person name="van Straalen N.M."/>
            <person name="Roelofs D."/>
        </authorList>
    </citation>
    <scope>NUCLEOTIDE SEQUENCE [LARGE SCALE GENOMIC DNA]</scope>
    <source>
        <tissue evidence="2">Mixed pool</tissue>
    </source>
</reference>
<sequence>MQYGITSEHLAIAAYERHQGLEHGTVKKVGLMISLEDGVLGACPDGLIGEDGLLEIKCPYSIRNFKPEEWPSLAPGNSSLTLKSGSLQLKKSHNHYYQVVMQIYVTGRDWGDYVVWTPNGIYVERIFRDENTLGVWVELREKLLKFWEEDLAVELVDSRERRKSKEFLCSDERKIGRDRNLARNAKTANAN</sequence>